<dbReference type="EC" id="7.1.1.2" evidence="9"/>
<sequence length="116" mass="13154">MSLEFVVLIMVLSAIPISVSLSLINLEEDSYDWDKSSPYECGFISPEIPGDFSSRFFHLVILFLVWDVEIVLLIPCFQDLSVWSMGGSPLAIFLLILALGLYYELMEGTIKWTLQN</sequence>
<evidence type="ECO:0000256" key="3">
    <source>
        <dbReference type="ARBA" id="ARBA00021007"/>
    </source>
</evidence>
<keyword evidence="9 10" id="KW-0496">Mitochondrion</keyword>
<dbReference type="Pfam" id="PF00507">
    <property type="entry name" value="Oxidored_q4"/>
    <property type="match status" value="1"/>
</dbReference>
<organism evidence="10">
    <name type="scientific">Magallana belcheri</name>
    <dbReference type="NCBI Taxonomy" id="36929"/>
    <lineage>
        <taxon>Eukaryota</taxon>
        <taxon>Metazoa</taxon>
        <taxon>Spiralia</taxon>
        <taxon>Lophotrochozoa</taxon>
        <taxon>Mollusca</taxon>
        <taxon>Bivalvia</taxon>
        <taxon>Autobranchia</taxon>
        <taxon>Pteriomorphia</taxon>
        <taxon>Ostreida</taxon>
        <taxon>Ostreoidea</taxon>
        <taxon>Ostreidae</taxon>
        <taxon>Magallana</taxon>
    </lineage>
</organism>
<name>A0A343WU87_9BIVA</name>
<evidence type="ECO:0000256" key="2">
    <source>
        <dbReference type="ARBA" id="ARBA00008472"/>
    </source>
</evidence>
<comment type="subcellular location">
    <subcellularLocation>
        <location evidence="1">Membrane</location>
    </subcellularLocation>
    <subcellularLocation>
        <location evidence="9">Mitochondrion membrane</location>
        <topology evidence="9">Multi-pass membrane protein</topology>
    </subcellularLocation>
</comment>
<evidence type="ECO:0000256" key="6">
    <source>
        <dbReference type="ARBA" id="ARBA00022989"/>
    </source>
</evidence>
<evidence type="ECO:0000256" key="9">
    <source>
        <dbReference type="RuleBase" id="RU003640"/>
    </source>
</evidence>
<feature type="transmembrane region" description="Helical" evidence="9">
    <location>
        <begin position="80"/>
        <end position="103"/>
    </location>
</feature>
<protein>
    <recommendedName>
        <fullName evidence="3 9">NADH-ubiquinone oxidoreductase chain 3</fullName>
        <ecNumber evidence="9">7.1.1.2</ecNumber>
    </recommendedName>
</protein>
<dbReference type="AlphaFoldDB" id="A0A343WU87"/>
<evidence type="ECO:0000256" key="1">
    <source>
        <dbReference type="ARBA" id="ARBA00004370"/>
    </source>
</evidence>
<evidence type="ECO:0000256" key="4">
    <source>
        <dbReference type="ARBA" id="ARBA00022448"/>
    </source>
</evidence>
<proteinExistence type="inferred from homology"/>
<dbReference type="PANTHER" id="PTHR11058:SF9">
    <property type="entry name" value="NADH-UBIQUINONE OXIDOREDUCTASE CHAIN 3"/>
    <property type="match status" value="1"/>
</dbReference>
<reference evidence="10" key="1">
    <citation type="journal article" date="2018" name="Mitochondrial DNA Part B Resour">
        <title>The complete mitochondrial DNA of the tropical oyster Crassostrea belcheri from the Can Gio mangrove in Vietnam.</title>
        <authorList>
            <person name="Gastineau R."/>
            <person name="Nguyen D.-H."/>
            <person name="Lemieux C."/>
            <person name="Turmel M."/>
            <person name="Tremblay R."/>
            <person name="Nguyen V.D."/>
        </authorList>
    </citation>
    <scope>NUCLEOTIDE SEQUENCE</scope>
</reference>
<evidence type="ECO:0000313" key="10">
    <source>
        <dbReference type="EMBL" id="AWE09677.1"/>
    </source>
</evidence>
<keyword evidence="4 9" id="KW-0813">Transport</keyword>
<keyword evidence="9" id="KW-0520">NAD</keyword>
<feature type="transmembrane region" description="Helical" evidence="9">
    <location>
        <begin position="6"/>
        <end position="26"/>
    </location>
</feature>
<dbReference type="InterPro" id="IPR038430">
    <property type="entry name" value="NDAH_ubi_oxred_su3_sf"/>
</dbReference>
<keyword evidence="6 9" id="KW-1133">Transmembrane helix</keyword>
<keyword evidence="9" id="KW-0679">Respiratory chain</keyword>
<dbReference type="GO" id="GO:0031966">
    <property type="term" value="C:mitochondrial membrane"/>
    <property type="evidence" value="ECO:0007669"/>
    <property type="project" value="UniProtKB-SubCell"/>
</dbReference>
<keyword evidence="5 9" id="KW-0812">Transmembrane</keyword>
<accession>A0A343WU87</accession>
<gene>
    <name evidence="10" type="primary">NAD3</name>
</gene>
<comment type="similarity">
    <text evidence="2 9">Belongs to the complex I subunit 3 family.</text>
</comment>
<evidence type="ECO:0000256" key="5">
    <source>
        <dbReference type="ARBA" id="ARBA00022692"/>
    </source>
</evidence>
<geneLocation type="mitochondrion" evidence="10"/>
<dbReference type="GO" id="GO:0030964">
    <property type="term" value="C:NADH dehydrogenase complex"/>
    <property type="evidence" value="ECO:0007669"/>
    <property type="project" value="TreeGrafter"/>
</dbReference>
<keyword evidence="7 9" id="KW-0472">Membrane</keyword>
<keyword evidence="9" id="KW-0249">Electron transport</keyword>
<dbReference type="GO" id="GO:0008137">
    <property type="term" value="F:NADH dehydrogenase (ubiquinone) activity"/>
    <property type="evidence" value="ECO:0007669"/>
    <property type="project" value="UniProtKB-UniRule"/>
</dbReference>
<evidence type="ECO:0000256" key="7">
    <source>
        <dbReference type="ARBA" id="ARBA00023136"/>
    </source>
</evidence>
<comment type="function">
    <text evidence="9">Core subunit of the mitochondrial membrane respiratory chain NADH dehydrogenase (Complex I) which catalyzes electron transfer from NADH through the respiratory chain, using ubiquinone as an electron acceptor. Essential for the catalytic activity of complex I.</text>
</comment>
<dbReference type="PANTHER" id="PTHR11058">
    <property type="entry name" value="NADH-UBIQUINONE OXIDOREDUCTASE CHAIN 3"/>
    <property type="match status" value="1"/>
</dbReference>
<evidence type="ECO:0000256" key="8">
    <source>
        <dbReference type="ARBA" id="ARBA00049551"/>
    </source>
</evidence>
<comment type="catalytic activity">
    <reaction evidence="8 9">
        <text>a ubiquinone + NADH + 5 H(+)(in) = a ubiquinol + NAD(+) + 4 H(+)(out)</text>
        <dbReference type="Rhea" id="RHEA:29091"/>
        <dbReference type="Rhea" id="RHEA-COMP:9565"/>
        <dbReference type="Rhea" id="RHEA-COMP:9566"/>
        <dbReference type="ChEBI" id="CHEBI:15378"/>
        <dbReference type="ChEBI" id="CHEBI:16389"/>
        <dbReference type="ChEBI" id="CHEBI:17976"/>
        <dbReference type="ChEBI" id="CHEBI:57540"/>
        <dbReference type="ChEBI" id="CHEBI:57945"/>
        <dbReference type="EC" id="7.1.1.2"/>
    </reaction>
</comment>
<keyword evidence="9" id="KW-0830">Ubiquinone</keyword>
<dbReference type="InterPro" id="IPR000440">
    <property type="entry name" value="NADH_UbQ/plastoQ_OxRdtase_su3"/>
</dbReference>
<keyword evidence="9" id="KW-1278">Translocase</keyword>
<dbReference type="Gene3D" id="1.20.58.1610">
    <property type="entry name" value="NADH:ubiquinone/plastoquinone oxidoreductase, chain 3"/>
    <property type="match status" value="1"/>
</dbReference>
<feature type="transmembrane region" description="Helical" evidence="9">
    <location>
        <begin position="56"/>
        <end position="74"/>
    </location>
</feature>
<dbReference type="EMBL" id="MH051332">
    <property type="protein sequence ID" value="AWE09677.1"/>
    <property type="molecule type" value="Genomic_DNA"/>
</dbReference>